<dbReference type="InterPro" id="IPR000330">
    <property type="entry name" value="SNF2_N"/>
</dbReference>
<keyword evidence="8 9" id="KW-0804">Transcription</keyword>
<comment type="caution">
    <text evidence="13">The sequence shown here is derived from an EMBL/GenBank/DDBJ whole genome shotgun (WGS) entry which is preliminary data.</text>
</comment>
<dbReference type="RefSeq" id="WP_117314550.1">
    <property type="nucleotide sequence ID" value="NZ_QQSW01000001.1"/>
</dbReference>
<dbReference type="PROSITE" id="PS51194">
    <property type="entry name" value="HELICASE_CTER"/>
    <property type="match status" value="1"/>
</dbReference>
<evidence type="ECO:0000256" key="10">
    <source>
        <dbReference type="SAM" id="Coils"/>
    </source>
</evidence>
<dbReference type="SMART" id="SM00487">
    <property type="entry name" value="DEXDc"/>
    <property type="match status" value="1"/>
</dbReference>
<dbReference type="EMBL" id="SLWX01000002">
    <property type="protein sequence ID" value="TCO77662.1"/>
    <property type="molecule type" value="Genomic_DNA"/>
</dbReference>
<keyword evidence="14" id="KW-1185">Reference proteome</keyword>
<evidence type="ECO:0000256" key="9">
    <source>
        <dbReference type="HAMAP-Rule" id="MF_01821"/>
    </source>
</evidence>
<proteinExistence type="inferred from homology"/>
<evidence type="ECO:0000256" key="2">
    <source>
        <dbReference type="ARBA" id="ARBA00022801"/>
    </source>
</evidence>
<dbReference type="Gene3D" id="3.40.50.300">
    <property type="entry name" value="P-loop containing nucleotide triphosphate hydrolases"/>
    <property type="match status" value="1"/>
</dbReference>
<dbReference type="InterPro" id="IPR022737">
    <property type="entry name" value="RapA_C"/>
</dbReference>
<dbReference type="InterPro" id="IPR038718">
    <property type="entry name" value="SNF2-like_sf"/>
</dbReference>
<comment type="subunit">
    <text evidence="9">Interacts with the RNAP. Has a higher affinity for the core RNAP than for the holoenzyme. Its ATPase activity is stimulated by binding to RNAP.</text>
</comment>
<evidence type="ECO:0000256" key="5">
    <source>
        <dbReference type="ARBA" id="ARBA00023015"/>
    </source>
</evidence>
<organism evidence="13 14">
    <name type="scientific">Chromatocurvus halotolerans</name>
    <dbReference type="NCBI Taxonomy" id="1132028"/>
    <lineage>
        <taxon>Bacteria</taxon>
        <taxon>Pseudomonadati</taxon>
        <taxon>Pseudomonadota</taxon>
        <taxon>Gammaproteobacteria</taxon>
        <taxon>Cellvibrionales</taxon>
        <taxon>Halieaceae</taxon>
        <taxon>Chromatocurvus</taxon>
    </lineage>
</organism>
<dbReference type="Pfam" id="PF18337">
    <property type="entry name" value="Tudor_RapA"/>
    <property type="match status" value="1"/>
</dbReference>
<accession>A0A4R2KX82</accession>
<evidence type="ECO:0000256" key="3">
    <source>
        <dbReference type="ARBA" id="ARBA00022806"/>
    </source>
</evidence>
<evidence type="ECO:0000259" key="12">
    <source>
        <dbReference type="PROSITE" id="PS51194"/>
    </source>
</evidence>
<feature type="coiled-coil region" evidence="10">
    <location>
        <begin position="638"/>
        <end position="665"/>
    </location>
</feature>
<dbReference type="InterPro" id="IPR014001">
    <property type="entry name" value="Helicase_ATP-bd"/>
</dbReference>
<dbReference type="InterPro" id="IPR001650">
    <property type="entry name" value="Helicase_C-like"/>
</dbReference>
<dbReference type="InterPro" id="IPR027417">
    <property type="entry name" value="P-loop_NTPase"/>
</dbReference>
<keyword evidence="5 9" id="KW-0805">Transcription regulation</keyword>
<dbReference type="Gene3D" id="2.30.30.140">
    <property type="match status" value="1"/>
</dbReference>
<dbReference type="SMART" id="SM00490">
    <property type="entry name" value="HELICc"/>
    <property type="match status" value="1"/>
</dbReference>
<keyword evidence="4 9" id="KW-0067">ATP-binding</keyword>
<keyword evidence="2 9" id="KW-0378">Hydrolase</keyword>
<dbReference type="Proteomes" id="UP000294980">
    <property type="component" value="Unassembled WGS sequence"/>
</dbReference>
<dbReference type="GO" id="GO:0006355">
    <property type="term" value="P:regulation of DNA-templated transcription"/>
    <property type="evidence" value="ECO:0007669"/>
    <property type="project" value="UniProtKB-UniRule"/>
</dbReference>
<dbReference type="SUPFAM" id="SSF52540">
    <property type="entry name" value="P-loop containing nucleoside triphosphate hydrolases"/>
    <property type="match status" value="2"/>
</dbReference>
<dbReference type="PANTHER" id="PTHR45766">
    <property type="entry name" value="DNA ANNEALING HELICASE AND ENDONUCLEASE ZRANB3 FAMILY MEMBER"/>
    <property type="match status" value="1"/>
</dbReference>
<dbReference type="HAMAP" id="MF_01821">
    <property type="entry name" value="Helicase_RapA"/>
    <property type="match status" value="1"/>
</dbReference>
<evidence type="ECO:0000256" key="1">
    <source>
        <dbReference type="ARBA" id="ARBA00022741"/>
    </source>
</evidence>
<comment type="function">
    <text evidence="9">Transcription regulator that activates transcription by stimulating RNA polymerase (RNAP) recycling in case of stress conditions such as supercoiled DNA or high salt concentrations. Probably acts by releasing the RNAP, when it is trapped or immobilized on tightly supercoiled DNA. Does not activate transcription on linear DNA. Probably not involved in DNA repair.</text>
</comment>
<evidence type="ECO:0000256" key="4">
    <source>
        <dbReference type="ARBA" id="ARBA00022840"/>
    </source>
</evidence>
<dbReference type="OrthoDB" id="9814088at2"/>
<keyword evidence="10" id="KW-0175">Coiled coil</keyword>
<dbReference type="GO" id="GO:0005524">
    <property type="term" value="F:ATP binding"/>
    <property type="evidence" value="ECO:0007669"/>
    <property type="project" value="UniProtKB-UniRule"/>
</dbReference>
<dbReference type="Gene3D" id="3.30.360.80">
    <property type="match status" value="1"/>
</dbReference>
<evidence type="ECO:0000259" key="11">
    <source>
        <dbReference type="PROSITE" id="PS51192"/>
    </source>
</evidence>
<dbReference type="InterPro" id="IPR040765">
    <property type="entry name" value="Tudor_1_RapA"/>
</dbReference>
<keyword evidence="3 9" id="KW-0347">Helicase</keyword>
<dbReference type="InterPro" id="IPR057342">
    <property type="entry name" value="DEXDc_RapA"/>
</dbReference>
<evidence type="ECO:0000313" key="13">
    <source>
        <dbReference type="EMBL" id="TCO77662.1"/>
    </source>
</evidence>
<dbReference type="AlphaFoldDB" id="A0A4R2KX82"/>
<dbReference type="CDD" id="cd18011">
    <property type="entry name" value="DEXDc_RapA"/>
    <property type="match status" value="1"/>
</dbReference>
<dbReference type="Pfam" id="PF00176">
    <property type="entry name" value="SNF2-rel_dom"/>
    <property type="match status" value="1"/>
</dbReference>
<feature type="binding site" evidence="9">
    <location>
        <begin position="175"/>
        <end position="182"/>
    </location>
    <ligand>
        <name>ATP</name>
        <dbReference type="ChEBI" id="CHEBI:30616"/>
    </ligand>
</feature>
<keyword evidence="1 9" id="KW-0547">Nucleotide-binding</keyword>
<evidence type="ECO:0000256" key="7">
    <source>
        <dbReference type="ARBA" id="ARBA00023159"/>
    </source>
</evidence>
<feature type="domain" description="Helicase C-terminal" evidence="12">
    <location>
        <begin position="448"/>
        <end position="605"/>
    </location>
</feature>
<dbReference type="GO" id="GO:0003677">
    <property type="term" value="F:DNA binding"/>
    <property type="evidence" value="ECO:0007669"/>
    <property type="project" value="UniProtKB-KW"/>
</dbReference>
<dbReference type="EC" id="3.6.4.-" evidence="9"/>
<evidence type="ECO:0000256" key="8">
    <source>
        <dbReference type="ARBA" id="ARBA00023163"/>
    </source>
</evidence>
<dbReference type="GO" id="GO:0004386">
    <property type="term" value="F:helicase activity"/>
    <property type="evidence" value="ECO:0007669"/>
    <property type="project" value="UniProtKB-UniRule"/>
</dbReference>
<dbReference type="PROSITE" id="PS51192">
    <property type="entry name" value="HELICASE_ATP_BIND_1"/>
    <property type="match status" value="1"/>
</dbReference>
<evidence type="ECO:0000256" key="6">
    <source>
        <dbReference type="ARBA" id="ARBA00023125"/>
    </source>
</evidence>
<dbReference type="NCBIfam" id="NF003426">
    <property type="entry name" value="PRK04914.1"/>
    <property type="match status" value="1"/>
</dbReference>
<dbReference type="Gene3D" id="3.40.50.10810">
    <property type="entry name" value="Tandem AAA-ATPase domain"/>
    <property type="match status" value="1"/>
</dbReference>
<protein>
    <recommendedName>
        <fullName evidence="9">RNA polymerase-associated protein RapA</fullName>
        <ecNumber evidence="9">3.6.4.-</ecNumber>
    </recommendedName>
    <alternativeName>
        <fullName evidence="9">ATP-dependent helicase HepA</fullName>
    </alternativeName>
</protein>
<dbReference type="Gene3D" id="6.10.140.1500">
    <property type="match status" value="1"/>
</dbReference>
<dbReference type="InterPro" id="IPR049730">
    <property type="entry name" value="SNF2/RAD54-like_C"/>
</dbReference>
<dbReference type="Pfam" id="PF18339">
    <property type="entry name" value="Tudor_1_RapA"/>
    <property type="match status" value="1"/>
</dbReference>
<name>A0A4R2KX82_9GAMM</name>
<dbReference type="Pfam" id="PF12137">
    <property type="entry name" value="RapA_C"/>
    <property type="match status" value="1"/>
</dbReference>
<comment type="similarity">
    <text evidence="9">Belongs to the SNF2/RAD54 helicase family. RapA subfamily.</text>
</comment>
<dbReference type="Pfam" id="PF00271">
    <property type="entry name" value="Helicase_C"/>
    <property type="match status" value="1"/>
</dbReference>
<dbReference type="CDD" id="cd18793">
    <property type="entry name" value="SF2_C_SNF"/>
    <property type="match status" value="1"/>
</dbReference>
<evidence type="ECO:0000313" key="14">
    <source>
        <dbReference type="Proteomes" id="UP000294980"/>
    </source>
</evidence>
<dbReference type="InterPro" id="IPR040766">
    <property type="entry name" value="Tudor_2_RapA"/>
</dbReference>
<sequence length="919" mass="103030">MEYIIGQRWVSHADMQLGLGIVVGLEDRRVTLSFPAVGEERTYAAHNAPLTRLRFKKEDTVETADGRRFEVTDVIEKAGLLAYAGVDEQGNEHRASEVELDAFVQLTTPQQRLLNGHFDGHAEFALRVATCMQLDRLQRGEVRGLLGSRTSLLPHQVYIASEVGQRHAPRVLLADEVGLGKTIEAGMIIHRQLLTGRSERVLVLVPAPLLHQWLVEMLRRFSLHFALFDEERLQQHEGDNPFETEQLVLASTALFRRSPAARALALAADWDLVVVDEAHHLQWSEDAPGEDYQFVDNLSRHAAGLLLLTATPEQVGQESHFARLQLLDPARFRDIQQFRQQEAEYRRWSHVIEQLEAGETPTELPEGLDPDLPAEDLIPRILDRHGTGRVLFRNTRASVAGFPERRLAAAPIAPPLTLQTAQDPLQALYPERYESGDDWVQTDPRVAWLTSTLKAMRPAKALIICSGAETAIALEHYLHLRAGIRSAAFHEGLSIIERDRAAAYFADTENGAQTLVCSEIGSEGRNFQFSQHLVLFDLPLNPDLLEQRIGRLDRIGQRGDITIHVPYFEGTAQETLFRWLHEGLDIFRNSCSAGQMIYSRFSEPLLNALGGDNADFEALLSETRGFTNITKQELREGRDRLLERNSCHRDEAERLIREIEASEASTALETYFTGLCDIVGVEHEHHSAHCLVLRPGEHMLMPEFPHLPEEGRTVTFDRGIALAREDMAFLTWEHPMVSESMEAILATELGNTAIGTIALKGVAPGSLLLESLFTVSCPAPRQLQLQRFLSLSPLRILVDNKGRDLSGLMPHDKLSELVTRVNRSTGLAIIKQVRGQVEEHLNAATGIAGKQLRAVIGGARDAADNTLGGEIERLEALQRINPQVRQDEIDHLRWQREESLRLIDRASLQLQAVRLIVTR</sequence>
<keyword evidence="6 9" id="KW-0238">DNA-binding</keyword>
<dbReference type="Gene3D" id="2.30.30.930">
    <property type="match status" value="1"/>
</dbReference>
<reference evidence="13 14" key="1">
    <citation type="submission" date="2019-03" db="EMBL/GenBank/DDBJ databases">
        <title>Genomic Encyclopedia of Type Strains, Phase IV (KMG-IV): sequencing the most valuable type-strain genomes for metagenomic binning, comparative biology and taxonomic classification.</title>
        <authorList>
            <person name="Goeker M."/>
        </authorList>
    </citation>
    <scope>NUCLEOTIDE SEQUENCE [LARGE SCALE GENOMIC DNA]</scope>
    <source>
        <strain evidence="13 14">DSM 23344</strain>
    </source>
</reference>
<feature type="short sequence motif" description="DEAH box" evidence="9">
    <location>
        <begin position="276"/>
        <end position="279"/>
    </location>
</feature>
<gene>
    <name evidence="9" type="primary">rapA</name>
    <name evidence="13" type="ORF">EV688_102119</name>
</gene>
<dbReference type="InterPro" id="IPR023949">
    <property type="entry name" value="Helicase_RapA"/>
</dbReference>
<dbReference type="PANTHER" id="PTHR45766:SF6">
    <property type="entry name" value="SWI_SNF-RELATED MATRIX-ASSOCIATED ACTIN-DEPENDENT REGULATOR OF CHROMATIN SUBFAMILY A-LIKE PROTEIN 1"/>
    <property type="match status" value="1"/>
</dbReference>
<dbReference type="GO" id="GO:0016817">
    <property type="term" value="F:hydrolase activity, acting on acid anhydrides"/>
    <property type="evidence" value="ECO:0007669"/>
    <property type="project" value="InterPro"/>
</dbReference>
<feature type="domain" description="Helicase ATP-binding" evidence="11">
    <location>
        <begin position="162"/>
        <end position="330"/>
    </location>
</feature>
<keyword evidence="7 9" id="KW-0010">Activator</keyword>